<reference evidence="5 6" key="1">
    <citation type="submission" date="2020-06" db="EMBL/GenBank/DDBJ databases">
        <title>Genome sequence of 2 isolates from Red Sea Mangroves.</title>
        <authorList>
            <person name="Sefrji F."/>
            <person name="Michoud G."/>
            <person name="Merlino G."/>
            <person name="Daffonchio D."/>
        </authorList>
    </citation>
    <scope>NUCLEOTIDE SEQUENCE [LARGE SCALE GENOMIC DNA]</scope>
    <source>
        <strain evidence="5 6">R1DC25</strain>
    </source>
</reference>
<dbReference type="KEGG" id="kmn:HW532_16420"/>
<dbReference type="Gene3D" id="1.10.10.10">
    <property type="entry name" value="Winged helix-like DNA-binding domain superfamily/Winged helix DNA-binding domain"/>
    <property type="match status" value="1"/>
</dbReference>
<dbReference type="InterPro" id="IPR000524">
    <property type="entry name" value="Tscrpt_reg_HTH_GntR"/>
</dbReference>
<dbReference type="CDD" id="cd07377">
    <property type="entry name" value="WHTH_GntR"/>
    <property type="match status" value="1"/>
</dbReference>
<dbReference type="InterPro" id="IPR008920">
    <property type="entry name" value="TF_FadR/GntR_C"/>
</dbReference>
<dbReference type="PROSITE" id="PS50949">
    <property type="entry name" value="HTH_GNTR"/>
    <property type="match status" value="1"/>
</dbReference>
<keyword evidence="3" id="KW-0804">Transcription</keyword>
<dbReference type="RefSeq" id="WP_213161504.1">
    <property type="nucleotide sequence ID" value="NZ_CP058214.1"/>
</dbReference>
<feature type="domain" description="HTH gntR-type" evidence="4">
    <location>
        <begin position="9"/>
        <end position="76"/>
    </location>
</feature>
<dbReference type="Pfam" id="PF00392">
    <property type="entry name" value="GntR"/>
    <property type="match status" value="1"/>
</dbReference>
<dbReference type="Proteomes" id="UP000593594">
    <property type="component" value="Chromosome"/>
</dbReference>
<dbReference type="GO" id="GO:0003700">
    <property type="term" value="F:DNA-binding transcription factor activity"/>
    <property type="evidence" value="ECO:0007669"/>
    <property type="project" value="InterPro"/>
</dbReference>
<keyword evidence="2" id="KW-0238">DNA-binding</keyword>
<dbReference type="AlphaFoldDB" id="A0A7S8C671"/>
<dbReference type="SMART" id="SM00345">
    <property type="entry name" value="HTH_GNTR"/>
    <property type="match status" value="1"/>
</dbReference>
<dbReference type="Gene3D" id="1.20.120.530">
    <property type="entry name" value="GntR ligand-binding domain-like"/>
    <property type="match status" value="1"/>
</dbReference>
<proteinExistence type="predicted"/>
<dbReference type="InterPro" id="IPR011711">
    <property type="entry name" value="GntR_C"/>
</dbReference>
<dbReference type="PANTHER" id="PTHR43537:SF24">
    <property type="entry name" value="GLUCONATE OPERON TRANSCRIPTIONAL REPRESSOR"/>
    <property type="match status" value="1"/>
</dbReference>
<keyword evidence="1" id="KW-0805">Transcription regulation</keyword>
<dbReference type="InterPro" id="IPR036388">
    <property type="entry name" value="WH-like_DNA-bd_sf"/>
</dbReference>
<sequence length="245" mass="27687">MSRRTATQKRKQPSVYERIRNDVIAFVLRPEQELDESSLAERYAVSRTPIREALIRLTNDRLVEALPGRGIRVSPFIVSNYPRYMEATDLIRRALARGAAHRRTTVDLAKLKETQAAFVEAIEPLTTRFPVAEVELSNSEWAFHTALAESSHNHYLIEAYSALILQGIRMMRIQYGYQPIGAISITDYLTELTERHARLVAAIEDRDLDGAEEAARAMHKGLADRLSVYFQENLTEGISLSSADG</sequence>
<dbReference type="SUPFAM" id="SSF46785">
    <property type="entry name" value="Winged helix' DNA-binding domain"/>
    <property type="match status" value="1"/>
</dbReference>
<evidence type="ECO:0000313" key="5">
    <source>
        <dbReference type="EMBL" id="QPC44138.1"/>
    </source>
</evidence>
<accession>A0A7S8C671</accession>
<keyword evidence="6" id="KW-1185">Reference proteome</keyword>
<dbReference type="EMBL" id="CP058214">
    <property type="protein sequence ID" value="QPC44138.1"/>
    <property type="molecule type" value="Genomic_DNA"/>
</dbReference>
<evidence type="ECO:0000256" key="3">
    <source>
        <dbReference type="ARBA" id="ARBA00023163"/>
    </source>
</evidence>
<protein>
    <submittedName>
        <fullName evidence="5">GntR family transcriptional regulator</fullName>
    </submittedName>
</protein>
<organism evidence="5 6">
    <name type="scientific">Kaustia mangrovi</name>
    <dbReference type="NCBI Taxonomy" id="2593653"/>
    <lineage>
        <taxon>Bacteria</taxon>
        <taxon>Pseudomonadati</taxon>
        <taxon>Pseudomonadota</taxon>
        <taxon>Alphaproteobacteria</taxon>
        <taxon>Hyphomicrobiales</taxon>
        <taxon>Parvibaculaceae</taxon>
        <taxon>Kaustia</taxon>
    </lineage>
</organism>
<dbReference type="Pfam" id="PF07729">
    <property type="entry name" value="FCD"/>
    <property type="match status" value="1"/>
</dbReference>
<dbReference type="SUPFAM" id="SSF48008">
    <property type="entry name" value="GntR ligand-binding domain-like"/>
    <property type="match status" value="1"/>
</dbReference>
<evidence type="ECO:0000256" key="2">
    <source>
        <dbReference type="ARBA" id="ARBA00023125"/>
    </source>
</evidence>
<dbReference type="InterPro" id="IPR036390">
    <property type="entry name" value="WH_DNA-bd_sf"/>
</dbReference>
<evidence type="ECO:0000313" key="6">
    <source>
        <dbReference type="Proteomes" id="UP000593594"/>
    </source>
</evidence>
<evidence type="ECO:0000259" key="4">
    <source>
        <dbReference type="PROSITE" id="PS50949"/>
    </source>
</evidence>
<gene>
    <name evidence="5" type="ORF">HW532_16420</name>
</gene>
<evidence type="ECO:0000256" key="1">
    <source>
        <dbReference type="ARBA" id="ARBA00023015"/>
    </source>
</evidence>
<dbReference type="PANTHER" id="PTHR43537">
    <property type="entry name" value="TRANSCRIPTIONAL REGULATOR, GNTR FAMILY"/>
    <property type="match status" value="1"/>
</dbReference>
<dbReference type="GO" id="GO:0003677">
    <property type="term" value="F:DNA binding"/>
    <property type="evidence" value="ECO:0007669"/>
    <property type="project" value="UniProtKB-KW"/>
</dbReference>
<name>A0A7S8C671_9HYPH</name>
<dbReference type="SMART" id="SM00895">
    <property type="entry name" value="FCD"/>
    <property type="match status" value="1"/>
</dbReference>